<keyword evidence="3" id="KW-0436">Ligase</keyword>
<dbReference type="GO" id="GO:0004817">
    <property type="term" value="F:cysteine-tRNA ligase activity"/>
    <property type="evidence" value="ECO:0007669"/>
    <property type="project" value="UniProtKB-EC"/>
</dbReference>
<keyword evidence="7" id="KW-0067">ATP-binding</keyword>
<dbReference type="InterPro" id="IPR014729">
    <property type="entry name" value="Rossmann-like_a/b/a_fold"/>
</dbReference>
<evidence type="ECO:0000256" key="14">
    <source>
        <dbReference type="ARBA" id="ARBA00049046"/>
    </source>
</evidence>
<evidence type="ECO:0000313" key="16">
    <source>
        <dbReference type="EMBL" id="KAL3278744.1"/>
    </source>
</evidence>
<dbReference type="Proteomes" id="UP001516400">
    <property type="component" value="Unassembled WGS sequence"/>
</dbReference>
<dbReference type="GO" id="GO:0046872">
    <property type="term" value="F:metal ion binding"/>
    <property type="evidence" value="ECO:0007669"/>
    <property type="project" value="UniProtKB-KW"/>
</dbReference>
<evidence type="ECO:0000256" key="5">
    <source>
        <dbReference type="ARBA" id="ARBA00022741"/>
    </source>
</evidence>
<evidence type="ECO:0000256" key="7">
    <source>
        <dbReference type="ARBA" id="ARBA00022840"/>
    </source>
</evidence>
<dbReference type="InterPro" id="IPR009080">
    <property type="entry name" value="tRNAsynth_Ia_anticodon-bd"/>
</dbReference>
<sequence>MDLKFPHHENEEAQSCAYHNCPQWVNYWIHIGQLNTKSSEKMSKSLKNTISIKALLKFSKPDDFRLACLMSHYRSRMEFSEELLNTAKRTLKKYRNFLSSCELYILKNTEEISDDGSLKYLLLQSNEKLHQAFCDDFDTPEVINILNRIIKSTNPLLISNSISTSTVISLRNFIQQILHLFNISECENMDIAREPVDEEVLDILKDFRQNIRELGLATKNKDILKCCDEVRSKLQCKGIDIKDFNKSKTHSV</sequence>
<comment type="catalytic activity">
    <reaction evidence="13">
        <text>S-sulfanyl-L-cysteine + tRNA(Cys) + ATP = (S)-sulfanyl-L-cysteinyl-tRNA(Cys) + AMP + diphosphate</text>
        <dbReference type="Rhea" id="RHEA:78647"/>
        <dbReference type="Rhea" id="RHEA-COMP:9661"/>
        <dbReference type="Rhea" id="RHEA-COMP:19119"/>
        <dbReference type="ChEBI" id="CHEBI:30616"/>
        <dbReference type="ChEBI" id="CHEBI:33019"/>
        <dbReference type="ChEBI" id="CHEBI:58591"/>
        <dbReference type="ChEBI" id="CHEBI:78442"/>
        <dbReference type="ChEBI" id="CHEBI:229520"/>
        <dbReference type="ChEBI" id="CHEBI:456215"/>
    </reaction>
    <physiologicalReaction direction="left-to-right" evidence="13">
        <dbReference type="Rhea" id="RHEA:78648"/>
    </physiologicalReaction>
</comment>
<evidence type="ECO:0000256" key="4">
    <source>
        <dbReference type="ARBA" id="ARBA00022723"/>
    </source>
</evidence>
<evidence type="ECO:0000256" key="10">
    <source>
        <dbReference type="ARBA" id="ARBA00047499"/>
    </source>
</evidence>
<gene>
    <name evidence="16" type="ORF">HHI36_016272</name>
</gene>
<evidence type="ECO:0000256" key="8">
    <source>
        <dbReference type="ARBA" id="ARBA00043868"/>
    </source>
</evidence>
<feature type="domain" description="tRNA synthetases class I catalytic" evidence="15">
    <location>
        <begin position="1"/>
        <end position="88"/>
    </location>
</feature>
<comment type="similarity">
    <text evidence="2">Belongs to the class-I aminoacyl-tRNA synthetase family.</text>
</comment>
<keyword evidence="4" id="KW-0479">Metal-binding</keyword>
<comment type="catalytic activity">
    <reaction evidence="11">
        <text>2 L-cysteine = S-sulfanyl-L-cysteine + L-alanine</text>
        <dbReference type="Rhea" id="RHEA:78543"/>
        <dbReference type="ChEBI" id="CHEBI:35235"/>
        <dbReference type="ChEBI" id="CHEBI:57972"/>
        <dbReference type="ChEBI" id="CHEBI:58591"/>
    </reaction>
    <physiologicalReaction direction="left-to-right" evidence="11">
        <dbReference type="Rhea" id="RHEA:78544"/>
    </physiologicalReaction>
</comment>
<reference evidence="16 17" key="1">
    <citation type="journal article" date="2021" name="BMC Biol.">
        <title>Horizontally acquired antibacterial genes associated with adaptive radiation of ladybird beetles.</title>
        <authorList>
            <person name="Li H.S."/>
            <person name="Tang X.F."/>
            <person name="Huang Y.H."/>
            <person name="Xu Z.Y."/>
            <person name="Chen M.L."/>
            <person name="Du X.Y."/>
            <person name="Qiu B.Y."/>
            <person name="Chen P.T."/>
            <person name="Zhang W."/>
            <person name="Slipinski A."/>
            <person name="Escalona H.E."/>
            <person name="Waterhouse R.M."/>
            <person name="Zwick A."/>
            <person name="Pang H."/>
        </authorList>
    </citation>
    <scope>NUCLEOTIDE SEQUENCE [LARGE SCALE GENOMIC DNA]</scope>
    <source>
        <strain evidence="16">SYSU2018</strain>
    </source>
</reference>
<accession>A0ABD2NJQ3</accession>
<comment type="catalytic activity">
    <reaction evidence="12">
        <text>S-sulfanyl-L-cysteine + L-cysteine = S-disulfanyl-L-cysteine + L-alanine</text>
        <dbReference type="Rhea" id="RHEA:78627"/>
        <dbReference type="ChEBI" id="CHEBI:35235"/>
        <dbReference type="ChEBI" id="CHEBI:57972"/>
        <dbReference type="ChEBI" id="CHEBI:58591"/>
        <dbReference type="ChEBI" id="CHEBI:229465"/>
    </reaction>
    <physiologicalReaction direction="left-to-right" evidence="12">
        <dbReference type="Rhea" id="RHEA:78628"/>
    </physiologicalReaction>
</comment>
<dbReference type="Gene3D" id="1.20.120.1910">
    <property type="entry name" value="Cysteine-tRNA ligase, C-terminal anti-codon recognition domain"/>
    <property type="match status" value="1"/>
</dbReference>
<proteinExistence type="inferred from homology"/>
<comment type="function">
    <text evidence="8">Mitochondrial cysteine-specific aminoacyl-tRNA synthetase that catalyzes the ATP-dependent ligation of cysteine to tRNA(Cys).</text>
</comment>
<dbReference type="PANTHER" id="PTHR10890:SF27">
    <property type="entry name" value="CYSTEINE--TRNA LIGASE, MITOCHONDRIAL-RELATED"/>
    <property type="match status" value="1"/>
</dbReference>
<dbReference type="GO" id="GO:0005524">
    <property type="term" value="F:ATP binding"/>
    <property type="evidence" value="ECO:0007669"/>
    <property type="project" value="UniProtKB-KW"/>
</dbReference>
<dbReference type="InterPro" id="IPR032678">
    <property type="entry name" value="tRNA-synt_1_cat_dom"/>
</dbReference>
<protein>
    <recommendedName>
        <fullName evidence="15">tRNA synthetases class I catalytic domain-containing protein</fullName>
    </recommendedName>
</protein>
<evidence type="ECO:0000256" key="2">
    <source>
        <dbReference type="ARBA" id="ARBA00005594"/>
    </source>
</evidence>
<comment type="catalytic activity">
    <reaction evidence="14">
        <text>tRNA(Cys) + L-cysteine + ATP = L-cysteinyl-tRNA(Cys) + AMP + diphosphate</text>
        <dbReference type="Rhea" id="RHEA:17773"/>
        <dbReference type="Rhea" id="RHEA-COMP:9661"/>
        <dbReference type="Rhea" id="RHEA-COMP:9679"/>
        <dbReference type="ChEBI" id="CHEBI:30616"/>
        <dbReference type="ChEBI" id="CHEBI:33019"/>
        <dbReference type="ChEBI" id="CHEBI:35235"/>
        <dbReference type="ChEBI" id="CHEBI:78442"/>
        <dbReference type="ChEBI" id="CHEBI:78517"/>
        <dbReference type="ChEBI" id="CHEBI:456215"/>
        <dbReference type="EC" id="6.1.1.16"/>
    </reaction>
    <physiologicalReaction direction="right-to-left" evidence="14">
        <dbReference type="Rhea" id="RHEA:17775"/>
    </physiologicalReaction>
</comment>
<dbReference type="SUPFAM" id="SSF52374">
    <property type="entry name" value="Nucleotidylyl transferase"/>
    <property type="match status" value="1"/>
</dbReference>
<evidence type="ECO:0000256" key="1">
    <source>
        <dbReference type="ARBA" id="ARBA00001947"/>
    </source>
</evidence>
<dbReference type="Gene3D" id="3.40.50.620">
    <property type="entry name" value="HUPs"/>
    <property type="match status" value="1"/>
</dbReference>
<name>A0ABD2NJQ3_9CUCU</name>
<evidence type="ECO:0000313" key="17">
    <source>
        <dbReference type="Proteomes" id="UP001516400"/>
    </source>
</evidence>
<evidence type="ECO:0000256" key="13">
    <source>
        <dbReference type="ARBA" id="ARBA00048609"/>
    </source>
</evidence>
<dbReference type="AlphaFoldDB" id="A0ABD2NJQ3"/>
<dbReference type="SUPFAM" id="SSF47323">
    <property type="entry name" value="Anticodon-binding domain of a subclass of class I aminoacyl-tRNA synthetases"/>
    <property type="match status" value="1"/>
</dbReference>
<keyword evidence="6" id="KW-0862">Zinc</keyword>
<evidence type="ECO:0000259" key="15">
    <source>
        <dbReference type="Pfam" id="PF01406"/>
    </source>
</evidence>
<comment type="cofactor">
    <cofactor evidence="1">
        <name>Zn(2+)</name>
        <dbReference type="ChEBI" id="CHEBI:29105"/>
    </cofactor>
</comment>
<dbReference type="InterPro" id="IPR024909">
    <property type="entry name" value="Cys-tRNA/MSH_ligase"/>
</dbReference>
<dbReference type="PANTHER" id="PTHR10890">
    <property type="entry name" value="CYSTEINYL-TRNA SYNTHETASE"/>
    <property type="match status" value="1"/>
</dbReference>
<keyword evidence="17" id="KW-1185">Reference proteome</keyword>
<comment type="function">
    <text evidence="9">In addition to its role as an aminoacyl-tRNA synthetase, has also cysteine persulfide synthase activity. Produces reactive persulfide species such as cysteine persulfide (CysSSH) from substrate cysteine and mediate direct incorporation of CysSSH into proteins during translations, resulting in protein persulfides and polysulfides. CysSSHs behave as potent antioxidants and cellular protectants.</text>
</comment>
<comment type="catalytic activity">
    <reaction evidence="10">
        <text>S-disulfanyl-L-cysteine + tRNA(Cys) + ATP = (S)-disulfanyl-L-cysteinyl-tRNA(Cys) + AMP + diphosphate</text>
        <dbReference type="Rhea" id="RHEA:78651"/>
        <dbReference type="Rhea" id="RHEA-COMP:9661"/>
        <dbReference type="Rhea" id="RHEA-COMP:19120"/>
        <dbReference type="ChEBI" id="CHEBI:30616"/>
        <dbReference type="ChEBI" id="CHEBI:33019"/>
        <dbReference type="ChEBI" id="CHEBI:78442"/>
        <dbReference type="ChEBI" id="CHEBI:229465"/>
        <dbReference type="ChEBI" id="CHEBI:229521"/>
        <dbReference type="ChEBI" id="CHEBI:456215"/>
    </reaction>
    <physiologicalReaction direction="left-to-right" evidence="10">
        <dbReference type="Rhea" id="RHEA:78652"/>
    </physiologicalReaction>
</comment>
<organism evidence="16 17">
    <name type="scientific">Cryptolaemus montrouzieri</name>
    <dbReference type="NCBI Taxonomy" id="559131"/>
    <lineage>
        <taxon>Eukaryota</taxon>
        <taxon>Metazoa</taxon>
        <taxon>Ecdysozoa</taxon>
        <taxon>Arthropoda</taxon>
        <taxon>Hexapoda</taxon>
        <taxon>Insecta</taxon>
        <taxon>Pterygota</taxon>
        <taxon>Neoptera</taxon>
        <taxon>Endopterygota</taxon>
        <taxon>Coleoptera</taxon>
        <taxon>Polyphaga</taxon>
        <taxon>Cucujiformia</taxon>
        <taxon>Coccinelloidea</taxon>
        <taxon>Coccinellidae</taxon>
        <taxon>Scymninae</taxon>
        <taxon>Scymnini</taxon>
        <taxon>Cryptolaemus</taxon>
    </lineage>
</organism>
<evidence type="ECO:0000256" key="3">
    <source>
        <dbReference type="ARBA" id="ARBA00022598"/>
    </source>
</evidence>
<comment type="caution">
    <text evidence="16">The sequence shown here is derived from an EMBL/GenBank/DDBJ whole genome shotgun (WGS) entry which is preliminary data.</text>
</comment>
<evidence type="ECO:0000256" key="9">
    <source>
        <dbReference type="ARBA" id="ARBA00045476"/>
    </source>
</evidence>
<keyword evidence="5" id="KW-0547">Nucleotide-binding</keyword>
<evidence type="ECO:0000256" key="6">
    <source>
        <dbReference type="ARBA" id="ARBA00022833"/>
    </source>
</evidence>
<dbReference type="Pfam" id="PF01406">
    <property type="entry name" value="tRNA-synt_1e"/>
    <property type="match status" value="1"/>
</dbReference>
<evidence type="ECO:0000256" key="11">
    <source>
        <dbReference type="ARBA" id="ARBA00047548"/>
    </source>
</evidence>
<evidence type="ECO:0000256" key="12">
    <source>
        <dbReference type="ARBA" id="ARBA00047731"/>
    </source>
</evidence>
<dbReference type="EMBL" id="JABFTP020000124">
    <property type="protein sequence ID" value="KAL3278744.1"/>
    <property type="molecule type" value="Genomic_DNA"/>
</dbReference>